<feature type="domain" description="EGF-like" evidence="2">
    <location>
        <begin position="104"/>
        <end position="115"/>
    </location>
</feature>
<dbReference type="OrthoDB" id="446173at2759"/>
<comment type="caution">
    <text evidence="3">The sequence shown here is derived from an EMBL/GenBank/DDBJ whole genome shotgun (WGS) entry which is preliminary data.</text>
</comment>
<evidence type="ECO:0000313" key="3">
    <source>
        <dbReference type="EMBL" id="KAF7245088.1"/>
    </source>
</evidence>
<keyword evidence="1" id="KW-0732">Signal</keyword>
<evidence type="ECO:0000313" key="4">
    <source>
        <dbReference type="Proteomes" id="UP000822476"/>
    </source>
</evidence>
<reference evidence="3" key="1">
    <citation type="submission" date="2019-07" db="EMBL/GenBank/DDBJ databases">
        <title>Annotation for the trematode Paragonimus miyazaki's.</title>
        <authorList>
            <person name="Choi Y.-J."/>
        </authorList>
    </citation>
    <scope>NUCLEOTIDE SEQUENCE</scope>
    <source>
        <strain evidence="3">Japan</strain>
    </source>
</reference>
<dbReference type="EMBL" id="JTDE01006194">
    <property type="protein sequence ID" value="KAF7245088.1"/>
    <property type="molecule type" value="Genomic_DNA"/>
</dbReference>
<organism evidence="3 4">
    <name type="scientific">Paragonimus skrjabini miyazakii</name>
    <dbReference type="NCBI Taxonomy" id="59628"/>
    <lineage>
        <taxon>Eukaryota</taxon>
        <taxon>Metazoa</taxon>
        <taxon>Spiralia</taxon>
        <taxon>Lophotrochozoa</taxon>
        <taxon>Platyhelminthes</taxon>
        <taxon>Trematoda</taxon>
        <taxon>Digenea</taxon>
        <taxon>Plagiorchiida</taxon>
        <taxon>Troglotremata</taxon>
        <taxon>Troglotrematidae</taxon>
        <taxon>Paragonimus</taxon>
    </lineage>
</organism>
<dbReference type="PROSITE" id="PS00022">
    <property type="entry name" value="EGF_1"/>
    <property type="match status" value="1"/>
</dbReference>
<feature type="signal peptide" evidence="1">
    <location>
        <begin position="1"/>
        <end position="27"/>
    </location>
</feature>
<evidence type="ECO:0000256" key="1">
    <source>
        <dbReference type="SAM" id="SignalP"/>
    </source>
</evidence>
<sequence>MSRIHQLAYHWLFVFGFLLCGLSIVCCVPNGIFCNDLTPTSLSLEALAVDLPLLGSKWDTVEQLTESSTLQANVGVRSCNGNTYCNPNGTLFCREDVGNARTQCTCKPQFQGLRCNEQVDACKQRIEHPYLPNGGHIIAGARACNINHDGNTCHQWITVDGDPAYRCVCGSQQWSPDPALPYDNCLKRHSMCAGVICVHGQCVSSFTGKLVSLEAVQLDFNFMTRDLFRLRLGASRNYLK</sequence>
<proteinExistence type="predicted"/>
<dbReference type="InterPro" id="IPR000742">
    <property type="entry name" value="EGF"/>
</dbReference>
<dbReference type="AlphaFoldDB" id="A0A8S9YKI5"/>
<name>A0A8S9YKI5_9TREM</name>
<dbReference type="Proteomes" id="UP000822476">
    <property type="component" value="Unassembled WGS sequence"/>
</dbReference>
<accession>A0A8S9YKI5</accession>
<protein>
    <recommendedName>
        <fullName evidence="2">EGF-like domain-containing protein</fullName>
    </recommendedName>
</protein>
<gene>
    <name evidence="3" type="ORF">EG68_10737</name>
</gene>
<evidence type="ECO:0000259" key="2">
    <source>
        <dbReference type="PROSITE" id="PS00022"/>
    </source>
</evidence>
<feature type="chain" id="PRO_5035944219" description="EGF-like domain-containing protein" evidence="1">
    <location>
        <begin position="28"/>
        <end position="240"/>
    </location>
</feature>
<keyword evidence="4" id="KW-1185">Reference proteome</keyword>